<evidence type="ECO:0000256" key="1">
    <source>
        <dbReference type="ARBA" id="ARBA00022723"/>
    </source>
</evidence>
<evidence type="ECO:0000259" key="6">
    <source>
        <dbReference type="PROSITE" id="PS50157"/>
    </source>
</evidence>
<keyword evidence="1" id="KW-0479">Metal-binding</keyword>
<dbReference type="Gene3D" id="3.30.160.60">
    <property type="entry name" value="Classic Zinc Finger"/>
    <property type="match status" value="2"/>
</dbReference>
<dbReference type="GO" id="GO:0005634">
    <property type="term" value="C:nucleus"/>
    <property type="evidence" value="ECO:0007669"/>
    <property type="project" value="TreeGrafter"/>
</dbReference>
<dbReference type="OrthoDB" id="3561125at2759"/>
<evidence type="ECO:0000256" key="4">
    <source>
        <dbReference type="ARBA" id="ARBA00022833"/>
    </source>
</evidence>
<dbReference type="FunFam" id="3.30.160.60:FF:002203">
    <property type="entry name" value="Zinc finger protein 142-like Protein"/>
    <property type="match status" value="2"/>
</dbReference>
<accession>A0A482V2M1</accession>
<keyword evidence="2" id="KW-0677">Repeat</keyword>
<dbReference type="InterPro" id="IPR013087">
    <property type="entry name" value="Znf_C2H2_type"/>
</dbReference>
<comment type="caution">
    <text evidence="7">The sequence shown here is derived from an EMBL/GenBank/DDBJ whole genome shotgun (WGS) entry which is preliminary data.</text>
</comment>
<dbReference type="EMBL" id="QDEB01132541">
    <property type="protein sequence ID" value="RZB38928.1"/>
    <property type="molecule type" value="Genomic_DNA"/>
</dbReference>
<name>A0A482V2M1_ASBVE</name>
<proteinExistence type="predicted"/>
<evidence type="ECO:0000256" key="5">
    <source>
        <dbReference type="PROSITE-ProRule" id="PRU00042"/>
    </source>
</evidence>
<dbReference type="GO" id="GO:0008270">
    <property type="term" value="F:zinc ion binding"/>
    <property type="evidence" value="ECO:0007669"/>
    <property type="project" value="UniProtKB-KW"/>
</dbReference>
<dbReference type="GO" id="GO:0045944">
    <property type="term" value="P:positive regulation of transcription by RNA polymerase II"/>
    <property type="evidence" value="ECO:0007669"/>
    <property type="project" value="TreeGrafter"/>
</dbReference>
<organism evidence="7 8">
    <name type="scientific">Asbolus verrucosus</name>
    <name type="common">Desert ironclad beetle</name>
    <dbReference type="NCBI Taxonomy" id="1661398"/>
    <lineage>
        <taxon>Eukaryota</taxon>
        <taxon>Metazoa</taxon>
        <taxon>Ecdysozoa</taxon>
        <taxon>Arthropoda</taxon>
        <taxon>Hexapoda</taxon>
        <taxon>Insecta</taxon>
        <taxon>Pterygota</taxon>
        <taxon>Neoptera</taxon>
        <taxon>Endopterygota</taxon>
        <taxon>Coleoptera</taxon>
        <taxon>Polyphaga</taxon>
        <taxon>Cucujiformia</taxon>
        <taxon>Tenebrionidae</taxon>
        <taxon>Pimeliinae</taxon>
        <taxon>Asbolus</taxon>
    </lineage>
</organism>
<protein>
    <recommendedName>
        <fullName evidence="6">C2H2-type domain-containing protein</fullName>
    </recommendedName>
</protein>
<dbReference type="InterPro" id="IPR036236">
    <property type="entry name" value="Znf_C2H2_sf"/>
</dbReference>
<sequence length="325" mass="38550">MLEVFNSIYPGTLIEKKVRNPMLVLHECSRPLYETDSIYLVENRTDPLQHYSCVAKGAPEMYRCDSCGFEVYLKVNLKIHTEMVHRLGFDVSLENFCAFSDDNYNLTNILKCHACKNCDFITFSALVLLKHESKQCTYKKRQIPKAPQDLVKFQRSPPEARMYQIKNWFECEECEMKTRFKHQMVRHIELKHTQPEDVRWFSCDQCPFKTRHKGSLKGHKVQHMTLEDIKWFSCSFCSHKSKQKKHLEVHVIAKHTPLKDIKWFQCEHCSYKTKIKSTLRGHVLARHTAPENIKWVYCELCSYKCKRKSQLKQHMSMKGKHKLKI</sequence>
<dbReference type="InterPro" id="IPR050688">
    <property type="entry name" value="Zinc_finger/UBP_domain"/>
</dbReference>
<keyword evidence="3 5" id="KW-0863">Zinc-finger</keyword>
<dbReference type="PANTHER" id="PTHR24403:SF67">
    <property type="entry name" value="FI01116P-RELATED"/>
    <property type="match status" value="1"/>
</dbReference>
<dbReference type="SMART" id="SM00355">
    <property type="entry name" value="ZnF_C2H2"/>
    <property type="match status" value="7"/>
</dbReference>
<keyword evidence="4" id="KW-0862">Zinc</keyword>
<dbReference type="Proteomes" id="UP000292052">
    <property type="component" value="Unassembled WGS sequence"/>
</dbReference>
<dbReference type="PANTHER" id="PTHR24403">
    <property type="entry name" value="ZINC FINGER PROTEIN"/>
    <property type="match status" value="1"/>
</dbReference>
<feature type="domain" description="C2H2-type" evidence="6">
    <location>
        <begin position="264"/>
        <end position="292"/>
    </location>
</feature>
<feature type="domain" description="C2H2-type" evidence="6">
    <location>
        <begin position="169"/>
        <end position="197"/>
    </location>
</feature>
<dbReference type="PROSITE" id="PS00028">
    <property type="entry name" value="ZINC_FINGER_C2H2_1"/>
    <property type="match status" value="1"/>
</dbReference>
<dbReference type="SUPFAM" id="SSF57667">
    <property type="entry name" value="beta-beta-alpha zinc fingers"/>
    <property type="match status" value="2"/>
</dbReference>
<evidence type="ECO:0000313" key="7">
    <source>
        <dbReference type="EMBL" id="RZB38928.1"/>
    </source>
</evidence>
<evidence type="ECO:0000256" key="3">
    <source>
        <dbReference type="ARBA" id="ARBA00022771"/>
    </source>
</evidence>
<evidence type="ECO:0000256" key="2">
    <source>
        <dbReference type="ARBA" id="ARBA00022737"/>
    </source>
</evidence>
<dbReference type="AlphaFoldDB" id="A0A482V2M1"/>
<dbReference type="PROSITE" id="PS50157">
    <property type="entry name" value="ZINC_FINGER_C2H2_2"/>
    <property type="match status" value="2"/>
</dbReference>
<reference evidence="7 8" key="1">
    <citation type="submission" date="2017-03" db="EMBL/GenBank/DDBJ databases">
        <title>Genome of the blue death feigning beetle - Asbolus verrucosus.</title>
        <authorList>
            <person name="Rider S.D."/>
        </authorList>
    </citation>
    <scope>NUCLEOTIDE SEQUENCE [LARGE SCALE GENOMIC DNA]</scope>
    <source>
        <strain evidence="7">Butters</strain>
        <tissue evidence="7">Head and leg muscle</tissue>
    </source>
</reference>
<gene>
    <name evidence="7" type="ORF">BDFB_004713</name>
</gene>
<keyword evidence="8" id="KW-1185">Reference proteome</keyword>
<evidence type="ECO:0000313" key="8">
    <source>
        <dbReference type="Proteomes" id="UP000292052"/>
    </source>
</evidence>